<evidence type="ECO:0000256" key="3">
    <source>
        <dbReference type="SAM" id="Coils"/>
    </source>
</evidence>
<dbReference type="Pfam" id="PF00072">
    <property type="entry name" value="Response_reg"/>
    <property type="match status" value="1"/>
</dbReference>
<dbReference type="PANTHER" id="PTHR44591:SF19">
    <property type="entry name" value="TWO-COMPONENT RESPONSE REGULATOR-RELATED"/>
    <property type="match status" value="1"/>
</dbReference>
<reference evidence="5 6" key="1">
    <citation type="submission" date="2019-07" db="EMBL/GenBank/DDBJ databases">
        <title>The pathways for chlorine oxyanion respiration interact through the shared metabolite chlorate.</title>
        <authorList>
            <person name="Barnum T.P."/>
            <person name="Cheng Y."/>
            <person name="Hill K.A."/>
            <person name="Lucas L.N."/>
            <person name="Carlson H.K."/>
            <person name="Coates J.D."/>
        </authorList>
    </citation>
    <scope>NUCLEOTIDE SEQUENCE [LARGE SCALE GENOMIC DNA]</scope>
    <source>
        <strain evidence="5 6">SFB-3</strain>
    </source>
</reference>
<dbReference type="Gene3D" id="3.30.450.20">
    <property type="entry name" value="PAS domain"/>
    <property type="match status" value="1"/>
</dbReference>
<dbReference type="PANTHER" id="PTHR44591">
    <property type="entry name" value="STRESS RESPONSE REGULATOR PROTEIN 1"/>
    <property type="match status" value="1"/>
</dbReference>
<evidence type="ECO:0000313" key="5">
    <source>
        <dbReference type="EMBL" id="TVO51946.1"/>
    </source>
</evidence>
<dbReference type="CDD" id="cd17569">
    <property type="entry name" value="REC_HupR-like"/>
    <property type="match status" value="1"/>
</dbReference>
<gene>
    <name evidence="5" type="ORF">FHP91_18800</name>
</gene>
<dbReference type="GO" id="GO:0000160">
    <property type="term" value="P:phosphorelay signal transduction system"/>
    <property type="evidence" value="ECO:0007669"/>
    <property type="project" value="InterPro"/>
</dbReference>
<keyword evidence="6" id="KW-1185">Reference proteome</keyword>
<dbReference type="InterPro" id="IPR050595">
    <property type="entry name" value="Bact_response_regulator"/>
</dbReference>
<feature type="coiled-coil region" evidence="3">
    <location>
        <begin position="127"/>
        <end position="154"/>
    </location>
</feature>
<proteinExistence type="predicted"/>
<dbReference type="AlphaFoldDB" id="A0A557QGB7"/>
<dbReference type="RefSeq" id="WP_144311036.1">
    <property type="nucleotide sequence ID" value="NZ_VMNK01000018.1"/>
</dbReference>
<feature type="modified residue" description="4-aspartylphosphate" evidence="2">
    <location>
        <position position="59"/>
    </location>
</feature>
<name>A0A557QGB7_9RHOO</name>
<dbReference type="InterPro" id="IPR001789">
    <property type="entry name" value="Sig_transdc_resp-reg_receiver"/>
</dbReference>
<keyword evidence="1 2" id="KW-0597">Phosphoprotein</keyword>
<dbReference type="PROSITE" id="PS50110">
    <property type="entry name" value="RESPONSE_REGULATORY"/>
    <property type="match status" value="1"/>
</dbReference>
<feature type="domain" description="Response regulatory" evidence="4">
    <location>
        <begin position="10"/>
        <end position="125"/>
    </location>
</feature>
<dbReference type="SUPFAM" id="SSF52172">
    <property type="entry name" value="CheY-like"/>
    <property type="match status" value="1"/>
</dbReference>
<organism evidence="5 6">
    <name type="scientific">Denitromonas halophila</name>
    <dbReference type="NCBI Taxonomy" id="1629404"/>
    <lineage>
        <taxon>Bacteria</taxon>
        <taxon>Pseudomonadati</taxon>
        <taxon>Pseudomonadota</taxon>
        <taxon>Betaproteobacteria</taxon>
        <taxon>Rhodocyclales</taxon>
        <taxon>Zoogloeaceae</taxon>
        <taxon>Denitromonas</taxon>
    </lineage>
</organism>
<comment type="caution">
    <text evidence="5">The sequence shown here is derived from an EMBL/GenBank/DDBJ whole genome shotgun (WGS) entry which is preliminary data.</text>
</comment>
<evidence type="ECO:0000256" key="2">
    <source>
        <dbReference type="PROSITE-ProRule" id="PRU00169"/>
    </source>
</evidence>
<dbReference type="Proteomes" id="UP000319502">
    <property type="component" value="Unassembled WGS sequence"/>
</dbReference>
<sequence length="266" mass="29163">MTDVDTHQPTLLLVDDEQNILSALRRLLRTEGYRILTANSGAEAIELLKAETVDVVMSDQRMPGMAGVDLLRIAKDMQPECVRIVLSGYTELQAVTSAINDGAIYKFLCKPWDDAHLKANIAEAFARRRMADENRRLTQELEVKNTQLQELLAERSDQVQIRSEALGVFHEALEALPVGVIGVDDEGVIAFCNSTAVAQLEGYPVGLGMAARENLPAELLNEAGSLQLGDKRLLVSRTRLGQRSTSRGYLLALLDASTFRAANEGT</sequence>
<dbReference type="SMART" id="SM00448">
    <property type="entry name" value="REC"/>
    <property type="match status" value="1"/>
</dbReference>
<dbReference type="InterPro" id="IPR011006">
    <property type="entry name" value="CheY-like_superfamily"/>
</dbReference>
<evidence type="ECO:0000259" key="4">
    <source>
        <dbReference type="PROSITE" id="PS50110"/>
    </source>
</evidence>
<protein>
    <submittedName>
        <fullName evidence="5">Response regulator</fullName>
    </submittedName>
</protein>
<accession>A0A557QGB7</accession>
<dbReference type="EMBL" id="VMNK01000018">
    <property type="protein sequence ID" value="TVO51946.1"/>
    <property type="molecule type" value="Genomic_DNA"/>
</dbReference>
<dbReference type="OrthoDB" id="9813903at2"/>
<dbReference type="Gene3D" id="3.40.50.2300">
    <property type="match status" value="1"/>
</dbReference>
<evidence type="ECO:0000313" key="6">
    <source>
        <dbReference type="Proteomes" id="UP000319502"/>
    </source>
</evidence>
<keyword evidence="3" id="KW-0175">Coiled coil</keyword>
<evidence type="ECO:0000256" key="1">
    <source>
        <dbReference type="ARBA" id="ARBA00022553"/>
    </source>
</evidence>